<proteinExistence type="predicted"/>
<evidence type="ECO:0000256" key="1">
    <source>
        <dbReference type="SAM" id="MobiDB-lite"/>
    </source>
</evidence>
<keyword evidence="4" id="KW-1185">Reference proteome</keyword>
<dbReference type="SUPFAM" id="SSF81296">
    <property type="entry name" value="E set domains"/>
    <property type="match status" value="1"/>
</dbReference>
<dbReference type="GO" id="GO:0005737">
    <property type="term" value="C:cytoplasm"/>
    <property type="evidence" value="ECO:0007669"/>
    <property type="project" value="TreeGrafter"/>
</dbReference>
<dbReference type="Pfam" id="PF00339">
    <property type="entry name" value="Arrestin_N"/>
    <property type="match status" value="1"/>
</dbReference>
<dbReference type="InterPro" id="IPR014756">
    <property type="entry name" value="Ig_E-set"/>
</dbReference>
<dbReference type="PANTHER" id="PTHR11188">
    <property type="entry name" value="ARRESTIN DOMAIN CONTAINING PROTEIN"/>
    <property type="match status" value="1"/>
</dbReference>
<accession>A0AAD7DJK0</accession>
<dbReference type="InterPro" id="IPR014752">
    <property type="entry name" value="Arrestin-like_C"/>
</dbReference>
<organism evidence="3 4">
    <name type="scientific">Mycena rosella</name>
    <name type="common">Pink bonnet</name>
    <name type="synonym">Agaricus rosellus</name>
    <dbReference type="NCBI Taxonomy" id="1033263"/>
    <lineage>
        <taxon>Eukaryota</taxon>
        <taxon>Fungi</taxon>
        <taxon>Dikarya</taxon>
        <taxon>Basidiomycota</taxon>
        <taxon>Agaricomycotina</taxon>
        <taxon>Agaricomycetes</taxon>
        <taxon>Agaricomycetidae</taxon>
        <taxon>Agaricales</taxon>
        <taxon>Marasmiineae</taxon>
        <taxon>Mycenaceae</taxon>
        <taxon>Mycena</taxon>
    </lineage>
</organism>
<reference evidence="3" key="1">
    <citation type="submission" date="2023-03" db="EMBL/GenBank/DDBJ databases">
        <title>Massive genome expansion in bonnet fungi (Mycena s.s.) driven by repeated elements and novel gene families across ecological guilds.</title>
        <authorList>
            <consortium name="Lawrence Berkeley National Laboratory"/>
            <person name="Harder C.B."/>
            <person name="Miyauchi S."/>
            <person name="Viragh M."/>
            <person name="Kuo A."/>
            <person name="Thoen E."/>
            <person name="Andreopoulos B."/>
            <person name="Lu D."/>
            <person name="Skrede I."/>
            <person name="Drula E."/>
            <person name="Henrissat B."/>
            <person name="Morin E."/>
            <person name="Kohler A."/>
            <person name="Barry K."/>
            <person name="LaButti K."/>
            <person name="Morin E."/>
            <person name="Salamov A."/>
            <person name="Lipzen A."/>
            <person name="Mereny Z."/>
            <person name="Hegedus B."/>
            <person name="Baldrian P."/>
            <person name="Stursova M."/>
            <person name="Weitz H."/>
            <person name="Taylor A."/>
            <person name="Grigoriev I.V."/>
            <person name="Nagy L.G."/>
            <person name="Martin F."/>
            <person name="Kauserud H."/>
        </authorList>
    </citation>
    <scope>NUCLEOTIDE SEQUENCE</scope>
    <source>
        <strain evidence="3">CBHHK067</strain>
    </source>
</reference>
<protein>
    <recommendedName>
        <fullName evidence="2">Arrestin-like N-terminal domain-containing protein</fullName>
    </recommendedName>
</protein>
<evidence type="ECO:0000313" key="4">
    <source>
        <dbReference type="Proteomes" id="UP001221757"/>
    </source>
</evidence>
<dbReference type="EMBL" id="JARKIE010000047">
    <property type="protein sequence ID" value="KAJ7693238.1"/>
    <property type="molecule type" value="Genomic_DNA"/>
</dbReference>
<dbReference type="InterPro" id="IPR011021">
    <property type="entry name" value="Arrestin-like_N"/>
</dbReference>
<dbReference type="Gene3D" id="2.60.40.640">
    <property type="match status" value="1"/>
</dbReference>
<dbReference type="Proteomes" id="UP001221757">
    <property type="component" value="Unassembled WGS sequence"/>
</dbReference>
<name>A0AAD7DJK0_MYCRO</name>
<sequence length="404" mass="45429">MAEGLTLHFQDWVHVAGEVLQGHVDVNVATAMQDKVENVRVKLRGSIVTKITETEHKAGPHGGPGENETHHQVQTIQLLRLDQTIWDQFNSPQGAQVIACPFAIQLPPNLPPSFHFKHFNRTVVISYSLEVEGVRHGVFHMNRRIRKIFSVVPPATPWELQANAALHQGWGGPWKPLATNKEIRHGIFGEHAQVKIELVLPDLPSFPMVTGIPYSFHVFTKTKAVHRDDLEDKHGKLFPAPPTSPADVELVLHLRGRMRVHHKSESMEDKFDVPGSLGDKAAVTRVRTTVDQPEFVDQKGDKGHWKRAVHFDGLLSIPYVPSFTTETAEWHYFLRFKVDFPGIGNDLELEFPIQINSGAACPPLPPNGYHTNVPYTYPLPSGPPPMMTLPPDYWSGESHNWDEE</sequence>
<dbReference type="GO" id="GO:0015031">
    <property type="term" value="P:protein transport"/>
    <property type="evidence" value="ECO:0007669"/>
    <property type="project" value="TreeGrafter"/>
</dbReference>
<gene>
    <name evidence="3" type="ORF">B0H17DRAFT_1200061</name>
</gene>
<dbReference type="InterPro" id="IPR050357">
    <property type="entry name" value="Arrestin_domain-protein"/>
</dbReference>
<comment type="caution">
    <text evidence="3">The sequence shown here is derived from an EMBL/GenBank/DDBJ whole genome shotgun (WGS) entry which is preliminary data.</text>
</comment>
<feature type="region of interest" description="Disordered" evidence="1">
    <location>
        <begin position="52"/>
        <end position="72"/>
    </location>
</feature>
<dbReference type="PANTHER" id="PTHR11188:SF17">
    <property type="entry name" value="FI21816P1"/>
    <property type="match status" value="1"/>
</dbReference>
<evidence type="ECO:0000259" key="2">
    <source>
        <dbReference type="Pfam" id="PF00339"/>
    </source>
</evidence>
<feature type="domain" description="Arrestin-like N-terminal" evidence="2">
    <location>
        <begin position="10"/>
        <end position="154"/>
    </location>
</feature>
<dbReference type="AlphaFoldDB" id="A0AAD7DJK0"/>
<evidence type="ECO:0000313" key="3">
    <source>
        <dbReference type="EMBL" id="KAJ7693238.1"/>
    </source>
</evidence>